<protein>
    <recommendedName>
        <fullName evidence="1">Methyltransferase domain-containing protein</fullName>
    </recommendedName>
</protein>
<dbReference type="RefSeq" id="WP_025312477.1">
    <property type="nucleotide sequence ID" value="NZ_CP004372.1"/>
</dbReference>
<dbReference type="InterPro" id="IPR041698">
    <property type="entry name" value="Methyltransf_25"/>
</dbReference>
<dbReference type="CDD" id="cd02440">
    <property type="entry name" value="AdoMet_MTases"/>
    <property type="match status" value="1"/>
</dbReference>
<evidence type="ECO:0000313" key="2">
    <source>
        <dbReference type="EMBL" id="AHM04715.1"/>
    </source>
</evidence>
<evidence type="ECO:0000259" key="1">
    <source>
        <dbReference type="Pfam" id="PF13649"/>
    </source>
</evidence>
<dbReference type="OrthoDB" id="9765084at2"/>
<dbReference type="eggNOG" id="ENOG5033NNG">
    <property type="taxonomic scope" value="Bacteria"/>
</dbReference>
<gene>
    <name evidence="2" type="ORF">roselon_02388</name>
</gene>
<proteinExistence type="predicted"/>
<name>W8SQ88_9RHOB</name>
<dbReference type="Gene3D" id="3.40.50.150">
    <property type="entry name" value="Vaccinia Virus protein VP39"/>
    <property type="match status" value="1"/>
</dbReference>
<dbReference type="Proteomes" id="UP000019593">
    <property type="component" value="Chromosome"/>
</dbReference>
<keyword evidence="3" id="KW-1185">Reference proteome</keyword>
<dbReference type="AlphaFoldDB" id="W8SQ88"/>
<dbReference type="STRING" id="1294273.roselon_02388"/>
<dbReference type="Pfam" id="PF13649">
    <property type="entry name" value="Methyltransf_25"/>
    <property type="match status" value="1"/>
</dbReference>
<evidence type="ECO:0000313" key="3">
    <source>
        <dbReference type="Proteomes" id="UP000019593"/>
    </source>
</evidence>
<dbReference type="SUPFAM" id="SSF53335">
    <property type="entry name" value="S-adenosyl-L-methionine-dependent methyltransferases"/>
    <property type="match status" value="1"/>
</dbReference>
<organism evidence="2 3">
    <name type="scientific">Roseicyclus elongatus DSM 19469</name>
    <dbReference type="NCBI Taxonomy" id="1294273"/>
    <lineage>
        <taxon>Bacteria</taxon>
        <taxon>Pseudomonadati</taxon>
        <taxon>Pseudomonadota</taxon>
        <taxon>Alphaproteobacteria</taxon>
        <taxon>Rhodobacterales</taxon>
        <taxon>Roseobacteraceae</taxon>
        <taxon>Roseicyclus</taxon>
    </lineage>
</organism>
<dbReference type="HOGENOM" id="CLU_1348072_0_0_5"/>
<dbReference type="EMBL" id="CP004372">
    <property type="protein sequence ID" value="AHM04715.1"/>
    <property type="molecule type" value="Genomic_DNA"/>
</dbReference>
<feature type="domain" description="Methyltransferase" evidence="1">
    <location>
        <begin position="57"/>
        <end position="111"/>
    </location>
</feature>
<accession>W8SQ88</accession>
<dbReference type="InterPro" id="IPR029063">
    <property type="entry name" value="SAM-dependent_MTases_sf"/>
</dbReference>
<reference evidence="2 3" key="1">
    <citation type="submission" date="2013-03" db="EMBL/GenBank/DDBJ databases">
        <authorList>
            <person name="Fiebig A."/>
            <person name="Goeker M."/>
            <person name="Klenk H.-P.P."/>
        </authorList>
    </citation>
    <scope>NUCLEOTIDE SEQUENCE [LARGE SCALE GENOMIC DNA]</scope>
    <source>
        <strain evidence="3">DSM 19469</strain>
    </source>
</reference>
<dbReference type="KEGG" id="red:roselon_02388"/>
<sequence>MKALRKWLWKKPKSNGDVYRAKVLEIEDPSQIVSGRPMDRLHGLDAALAEAEGRSMLDVGCHDGTVALAFADAGSPFIDGVDLSPAAVAEARRKFEGRDTDAHFDTGDLSRGLDGLRPKLRRPRYGIVCYLGVHQHLYGQMTVEEIHALERGIMDMAEELFVLRVPMRHMDDLNARLLDAGFAPVTGIAKKKVGPARIYRRVA</sequence>